<name>A0AAE0LCP5_9CHLO</name>
<dbReference type="InterPro" id="IPR011050">
    <property type="entry name" value="Pectin_lyase_fold/virulence"/>
</dbReference>
<comment type="caution">
    <text evidence="2">The sequence shown here is derived from an EMBL/GenBank/DDBJ whole genome shotgun (WGS) entry which is preliminary data.</text>
</comment>
<protein>
    <submittedName>
        <fullName evidence="2">Uncharacterized protein</fullName>
    </submittedName>
</protein>
<dbReference type="AlphaFoldDB" id="A0AAE0LCP5"/>
<gene>
    <name evidence="2" type="ORF">CYMTET_12177</name>
</gene>
<feature type="chain" id="PRO_5041905839" evidence="1">
    <location>
        <begin position="27"/>
        <end position="361"/>
    </location>
</feature>
<reference evidence="2 3" key="1">
    <citation type="journal article" date="2015" name="Genome Biol. Evol.">
        <title>Comparative Genomics of a Bacterivorous Green Alga Reveals Evolutionary Causalities and Consequences of Phago-Mixotrophic Mode of Nutrition.</title>
        <authorList>
            <person name="Burns J.A."/>
            <person name="Paasch A."/>
            <person name="Narechania A."/>
            <person name="Kim E."/>
        </authorList>
    </citation>
    <scope>NUCLEOTIDE SEQUENCE [LARGE SCALE GENOMIC DNA]</scope>
    <source>
        <strain evidence="2 3">PLY_AMNH</strain>
    </source>
</reference>
<dbReference type="Proteomes" id="UP001190700">
    <property type="component" value="Unassembled WGS sequence"/>
</dbReference>
<accession>A0AAE0LCP5</accession>
<feature type="signal peptide" evidence="1">
    <location>
        <begin position="1"/>
        <end position="26"/>
    </location>
</feature>
<dbReference type="SUPFAM" id="SSF51126">
    <property type="entry name" value="Pectin lyase-like"/>
    <property type="match status" value="1"/>
</dbReference>
<organism evidence="2 3">
    <name type="scientific">Cymbomonas tetramitiformis</name>
    <dbReference type="NCBI Taxonomy" id="36881"/>
    <lineage>
        <taxon>Eukaryota</taxon>
        <taxon>Viridiplantae</taxon>
        <taxon>Chlorophyta</taxon>
        <taxon>Pyramimonadophyceae</taxon>
        <taxon>Pyramimonadales</taxon>
        <taxon>Pyramimonadaceae</taxon>
        <taxon>Cymbomonas</taxon>
    </lineage>
</organism>
<dbReference type="EMBL" id="LGRX02004594">
    <property type="protein sequence ID" value="KAK3279964.1"/>
    <property type="molecule type" value="Genomic_DNA"/>
</dbReference>
<keyword evidence="1" id="KW-0732">Signal</keyword>
<sequence length="361" mass="38349">MTSFARETVALLVLALASRRTYLSQAHGDDYDAIQTAAVAEDLSLDEYGNIHEEPFNLVPERRQLLQPAAPSSSAVTPDATRYINDTASGEPDLAAAMRNTTVKHIVLHVFVNTTRALPSIDQDFQSITGGCKGDSAWDQPCEIAVAPFVVAPLFVVQNASTLTLTRLILRNGNATESGGKGGCLYLDQVATAYVYDSLFKFCSADVGGAIYTDVVATAHVYNSIFEFCSANKGGAIYTADDSRLVAYGSRFSSNAAVDGGFLYAKKSTNFLNNVKVADNTCTQEGTLTCGHPKGGNLPCPVSIPSQFTALDISLPPASGSALRMKRVAAQDPEQVVLIAKVRSEATWRADHGGAQLAVSP</sequence>
<keyword evidence="3" id="KW-1185">Reference proteome</keyword>
<proteinExistence type="predicted"/>
<evidence type="ECO:0000313" key="3">
    <source>
        <dbReference type="Proteomes" id="UP001190700"/>
    </source>
</evidence>
<evidence type="ECO:0000256" key="1">
    <source>
        <dbReference type="SAM" id="SignalP"/>
    </source>
</evidence>
<evidence type="ECO:0000313" key="2">
    <source>
        <dbReference type="EMBL" id="KAK3279964.1"/>
    </source>
</evidence>